<reference evidence="1" key="1">
    <citation type="submission" date="2020-11" db="EMBL/GenBank/DDBJ databases">
        <title>Sequencing the genomes of 1000 actinobacteria strains.</title>
        <authorList>
            <person name="Klenk H.-P."/>
        </authorList>
    </citation>
    <scope>NUCLEOTIDE SEQUENCE</scope>
    <source>
        <strain evidence="1">DSM 45632</strain>
    </source>
</reference>
<evidence type="ECO:0000313" key="1">
    <source>
        <dbReference type="EMBL" id="MBG6123170.1"/>
    </source>
</evidence>
<accession>A0A931DZW9</accession>
<dbReference type="EMBL" id="JADOUE010000001">
    <property type="protein sequence ID" value="MBG6123170.1"/>
    <property type="molecule type" value="Genomic_DNA"/>
</dbReference>
<dbReference type="Proteomes" id="UP000658613">
    <property type="component" value="Unassembled WGS sequence"/>
</dbReference>
<protein>
    <submittedName>
        <fullName evidence="1">Mycothiol system anti-sigma-R factor</fullName>
    </submittedName>
</protein>
<proteinExistence type="predicted"/>
<comment type="caution">
    <text evidence="1">The sequence shown here is derived from an EMBL/GenBank/DDBJ whole genome shotgun (WGS) entry which is preliminary data.</text>
</comment>
<gene>
    <name evidence="1" type="ORF">IW254_002139</name>
</gene>
<name>A0A931DZW9_9CORY</name>
<keyword evidence="2" id="KW-1185">Reference proteome</keyword>
<dbReference type="AlphaFoldDB" id="A0A931DZW9"/>
<sequence length="89" mass="10374">MAQDCCIDHDEAHALLCELFDEDITAERKEEIRAIIRKCPDCFRQLGREEEIRSLVKRCNCADRAPESLRQRIVQTISISYTEATIYRA</sequence>
<evidence type="ECO:0000313" key="2">
    <source>
        <dbReference type="Proteomes" id="UP000658613"/>
    </source>
</evidence>
<dbReference type="RefSeq" id="WP_196825438.1">
    <property type="nucleotide sequence ID" value="NZ_CP046980.1"/>
</dbReference>
<organism evidence="1 2">
    <name type="scientific">Corynebacterium aquatimens</name>
    <dbReference type="NCBI Taxonomy" id="1190508"/>
    <lineage>
        <taxon>Bacteria</taxon>
        <taxon>Bacillati</taxon>
        <taxon>Actinomycetota</taxon>
        <taxon>Actinomycetes</taxon>
        <taxon>Mycobacteriales</taxon>
        <taxon>Corynebacteriaceae</taxon>
        <taxon>Corynebacterium</taxon>
    </lineage>
</organism>